<dbReference type="Pfam" id="PF16344">
    <property type="entry name" value="FecR_C"/>
    <property type="match status" value="1"/>
</dbReference>
<keyword evidence="1" id="KW-0472">Membrane</keyword>
<dbReference type="GO" id="GO:0016989">
    <property type="term" value="F:sigma factor antagonist activity"/>
    <property type="evidence" value="ECO:0007669"/>
    <property type="project" value="TreeGrafter"/>
</dbReference>
<keyword evidence="5" id="KW-1185">Reference proteome</keyword>
<dbReference type="PANTHER" id="PTHR30273">
    <property type="entry name" value="PERIPLASMIC SIGNAL SENSOR AND SIGMA FACTOR ACTIVATOR FECR-RELATED"/>
    <property type="match status" value="1"/>
</dbReference>
<organism evidence="4 5">
    <name type="scientific">Chitinophaga flava</name>
    <dbReference type="NCBI Taxonomy" id="2259036"/>
    <lineage>
        <taxon>Bacteria</taxon>
        <taxon>Pseudomonadati</taxon>
        <taxon>Bacteroidota</taxon>
        <taxon>Chitinophagia</taxon>
        <taxon>Chitinophagales</taxon>
        <taxon>Chitinophagaceae</taxon>
        <taxon>Chitinophaga</taxon>
    </lineage>
</organism>
<feature type="transmembrane region" description="Helical" evidence="1">
    <location>
        <begin position="93"/>
        <end position="115"/>
    </location>
</feature>
<dbReference type="Proteomes" id="UP000253410">
    <property type="component" value="Unassembled WGS sequence"/>
</dbReference>
<evidence type="ECO:0000259" key="2">
    <source>
        <dbReference type="Pfam" id="PF04773"/>
    </source>
</evidence>
<keyword evidence="1" id="KW-1133">Transmembrane helix</keyword>
<accession>A0A365Y389</accession>
<name>A0A365Y389_9BACT</name>
<dbReference type="OrthoDB" id="1523735at2"/>
<gene>
    <name evidence="4" type="ORF">DF182_10890</name>
</gene>
<feature type="domain" description="Protein FecR C-terminal" evidence="3">
    <location>
        <begin position="291"/>
        <end position="354"/>
    </location>
</feature>
<feature type="domain" description="FecR protein" evidence="2">
    <location>
        <begin position="127"/>
        <end position="223"/>
    </location>
</feature>
<sequence>MDQERLYTLLTREIANELTPAEAEELQQLLQQYPHASYIREVFTKPWQETSYGSTPEQLQQMQARHLQRLQAATSSAATITDDVTTTTPVRRLWWRVAGVAASIALIAFTGWKLLYHPATQPLPLEKLVTSKGTRSQLLLPDGSHVWLNAGSKLNYPPTFAAGQPRMVELEGEAFFEIATDVNRPFRVKTKSFTILVLGTSFNVRAYPEEDSAVTSLVNGAVEVQLDQVGQQKVLLRPNEKLTVPAGLFANPDDARLHENETGKLQIPIYKQQLTQVKDSIVSETAWVKNKLAFKHLELEKVTALLEQWYGVEIGFHNEEKKRLYFTGMFETDSLDEVLDALTSTGSFTYTKDTRGKIWIE</sequence>
<protein>
    <recommendedName>
        <fullName evidence="6">FecR family protein</fullName>
    </recommendedName>
</protein>
<evidence type="ECO:0000313" key="5">
    <source>
        <dbReference type="Proteomes" id="UP000253410"/>
    </source>
</evidence>
<dbReference type="PIRSF" id="PIRSF018266">
    <property type="entry name" value="FecR"/>
    <property type="match status" value="1"/>
</dbReference>
<dbReference type="RefSeq" id="WP_113615643.1">
    <property type="nucleotide sequence ID" value="NZ_QFFJ01000001.1"/>
</dbReference>
<evidence type="ECO:0000259" key="3">
    <source>
        <dbReference type="Pfam" id="PF16344"/>
    </source>
</evidence>
<dbReference type="EMBL" id="QFFJ01000001">
    <property type="protein sequence ID" value="RBL93047.1"/>
    <property type="molecule type" value="Genomic_DNA"/>
</dbReference>
<evidence type="ECO:0008006" key="6">
    <source>
        <dbReference type="Google" id="ProtNLM"/>
    </source>
</evidence>
<dbReference type="Gene3D" id="2.60.120.1440">
    <property type="match status" value="1"/>
</dbReference>
<dbReference type="InterPro" id="IPR032508">
    <property type="entry name" value="FecR_C"/>
</dbReference>
<dbReference type="PANTHER" id="PTHR30273:SF2">
    <property type="entry name" value="PROTEIN FECR"/>
    <property type="match status" value="1"/>
</dbReference>
<proteinExistence type="predicted"/>
<dbReference type="AlphaFoldDB" id="A0A365Y389"/>
<dbReference type="Pfam" id="PF04773">
    <property type="entry name" value="FecR"/>
    <property type="match status" value="1"/>
</dbReference>
<evidence type="ECO:0000256" key="1">
    <source>
        <dbReference type="SAM" id="Phobius"/>
    </source>
</evidence>
<comment type="caution">
    <text evidence="4">The sequence shown here is derived from an EMBL/GenBank/DDBJ whole genome shotgun (WGS) entry which is preliminary data.</text>
</comment>
<reference evidence="4 5" key="1">
    <citation type="submission" date="2018-05" db="EMBL/GenBank/DDBJ databases">
        <title>Chitinophaga sp. K3CV102501T nov., isolated from isolated from a monsoon evergreen broad-leaved forest soil.</title>
        <authorList>
            <person name="Lv Y."/>
        </authorList>
    </citation>
    <scope>NUCLEOTIDE SEQUENCE [LARGE SCALE GENOMIC DNA]</scope>
    <source>
        <strain evidence="4 5">GDMCC 1.1325</strain>
    </source>
</reference>
<dbReference type="InterPro" id="IPR006860">
    <property type="entry name" value="FecR"/>
</dbReference>
<dbReference type="Gene3D" id="3.55.50.30">
    <property type="match status" value="1"/>
</dbReference>
<keyword evidence="1" id="KW-0812">Transmembrane</keyword>
<evidence type="ECO:0000313" key="4">
    <source>
        <dbReference type="EMBL" id="RBL93047.1"/>
    </source>
</evidence>
<dbReference type="InterPro" id="IPR012373">
    <property type="entry name" value="Ferrdict_sens_TM"/>
</dbReference>